<comment type="caution">
    <text evidence="3">The sequence shown here is derived from an EMBL/GenBank/DDBJ whole genome shotgun (WGS) entry which is preliminary data.</text>
</comment>
<sequence length="252" mass="25538">MRSFGRKAAAAVLALSTGLVTLLVPATAASAQQQDATLTLTKTASAETVQPGETFTYTVVIGCTSFTPSCADATLTDVIPDEFLVQGTPQVTGASGTSTVDGQSVTVVFDQTFSDGTKGLAPGATATVQIQVRVDPDLPHSADGVPVTNNATVAASNADSKSDSAVVTPSVPLELAVDATKSFDPDQGVARPGTATTLTVGATDRSNGDIDSLRITDPADPAATPNPFDYLAFTGFGDVVFPDGADQVLVEV</sequence>
<dbReference type="InterPro" id="IPR051172">
    <property type="entry name" value="Chlamydia_OmcB"/>
</dbReference>
<dbReference type="EMBL" id="JABFXE010000265">
    <property type="protein sequence ID" value="NUQ88050.1"/>
    <property type="molecule type" value="Genomic_DNA"/>
</dbReference>
<keyword evidence="1" id="KW-0732">Signal</keyword>
<name>A0A850CB56_9ACTN</name>
<dbReference type="Proteomes" id="UP000574690">
    <property type="component" value="Unassembled WGS sequence"/>
</dbReference>
<organism evidence="3 4">
    <name type="scientific">Glycomyces artemisiae</name>
    <dbReference type="NCBI Taxonomy" id="1076443"/>
    <lineage>
        <taxon>Bacteria</taxon>
        <taxon>Bacillati</taxon>
        <taxon>Actinomycetota</taxon>
        <taxon>Actinomycetes</taxon>
        <taxon>Glycomycetales</taxon>
        <taxon>Glycomycetaceae</taxon>
        <taxon>Glycomyces</taxon>
    </lineage>
</organism>
<dbReference type="AlphaFoldDB" id="A0A850CB56"/>
<dbReference type="Gene3D" id="2.60.40.740">
    <property type="match status" value="1"/>
</dbReference>
<gene>
    <name evidence="3" type="ORF">HOQ43_06260</name>
</gene>
<feature type="non-terminal residue" evidence="3">
    <location>
        <position position="252"/>
    </location>
</feature>
<feature type="domain" description="DUF11" evidence="2">
    <location>
        <begin position="38"/>
        <end position="162"/>
    </location>
</feature>
<evidence type="ECO:0000313" key="3">
    <source>
        <dbReference type="EMBL" id="NUQ88050.1"/>
    </source>
</evidence>
<evidence type="ECO:0000256" key="1">
    <source>
        <dbReference type="SAM" id="SignalP"/>
    </source>
</evidence>
<dbReference type="PANTHER" id="PTHR34819">
    <property type="entry name" value="LARGE CYSTEINE-RICH PERIPLASMIC PROTEIN OMCB"/>
    <property type="match status" value="1"/>
</dbReference>
<dbReference type="Pfam" id="PF01345">
    <property type="entry name" value="DUF11"/>
    <property type="match status" value="1"/>
</dbReference>
<accession>A0A850CB56</accession>
<reference evidence="3 4" key="1">
    <citation type="submission" date="2020-05" db="EMBL/GenBank/DDBJ databases">
        <title>DNA-SIP metagenomic assembled genomes.</title>
        <authorList>
            <person name="Yu J."/>
        </authorList>
    </citation>
    <scope>NUCLEOTIDE SEQUENCE [LARGE SCALE GENOMIC DNA]</scope>
    <source>
        <strain evidence="3">Bin5.27</strain>
    </source>
</reference>
<feature type="signal peptide" evidence="1">
    <location>
        <begin position="1"/>
        <end position="31"/>
    </location>
</feature>
<evidence type="ECO:0000313" key="4">
    <source>
        <dbReference type="Proteomes" id="UP000574690"/>
    </source>
</evidence>
<dbReference type="InterPro" id="IPR001434">
    <property type="entry name" value="OmcB-like_DUF11"/>
</dbReference>
<dbReference type="PANTHER" id="PTHR34819:SF3">
    <property type="entry name" value="CELL SURFACE PROTEIN"/>
    <property type="match status" value="1"/>
</dbReference>
<protein>
    <submittedName>
        <fullName evidence="3">DUF11 domain-containing protein</fullName>
    </submittedName>
</protein>
<evidence type="ECO:0000259" key="2">
    <source>
        <dbReference type="Pfam" id="PF01345"/>
    </source>
</evidence>
<proteinExistence type="predicted"/>
<feature type="chain" id="PRO_5039401897" evidence="1">
    <location>
        <begin position="32"/>
        <end position="252"/>
    </location>
</feature>